<name>A0A7H1QDJ6_9ACTN</name>
<gene>
    <name evidence="2" type="ORF">HEP81_08148</name>
</gene>
<keyword evidence="1" id="KW-0472">Membrane</keyword>
<proteinExistence type="predicted"/>
<keyword evidence="2" id="KW-0614">Plasmid</keyword>
<organism evidence="2 3">
    <name type="scientific">Streptomyces griseofuscus</name>
    <dbReference type="NCBI Taxonomy" id="146922"/>
    <lineage>
        <taxon>Bacteria</taxon>
        <taxon>Bacillati</taxon>
        <taxon>Actinomycetota</taxon>
        <taxon>Actinomycetes</taxon>
        <taxon>Kitasatosporales</taxon>
        <taxon>Streptomycetaceae</taxon>
        <taxon>Streptomyces</taxon>
    </lineage>
</organism>
<dbReference type="Proteomes" id="UP000516422">
    <property type="component" value="Plasmid pSGRIFU3"/>
</dbReference>
<evidence type="ECO:0000313" key="3">
    <source>
        <dbReference type="Proteomes" id="UP000516422"/>
    </source>
</evidence>
<keyword evidence="1" id="KW-0812">Transmembrane</keyword>
<protein>
    <submittedName>
        <fullName evidence="2">Uncharacterized protein</fullName>
    </submittedName>
</protein>
<feature type="transmembrane region" description="Helical" evidence="1">
    <location>
        <begin position="6"/>
        <end position="25"/>
    </location>
</feature>
<keyword evidence="1" id="KW-1133">Transmembrane helix</keyword>
<dbReference type="KEGG" id="sgf:HEP81_08148"/>
<reference evidence="2 3" key="1">
    <citation type="submission" date="2020-04" db="EMBL/GenBank/DDBJ databases">
        <title>Characterization and engineering of Streptomyces griseofuscus DSM40191 as a potential heterologous host for expression of BGCs.</title>
        <authorList>
            <person name="Gren T."/>
            <person name="Whitford C.M."/>
            <person name="Mohite O.S."/>
            <person name="Joergensen T.S."/>
            <person name="Nielsen J.B."/>
            <person name="Lee S.Y."/>
            <person name="Weber T."/>
        </authorList>
    </citation>
    <scope>NUCLEOTIDE SEQUENCE [LARGE SCALE GENOMIC DNA]</scope>
    <source>
        <strain evidence="2 3">DSM 40191</strain>
        <plasmid evidence="2 3">pSGRIFU3</plasmid>
    </source>
</reference>
<sequence>MNNIIENVIAGLIVTAVAWCVARTYGRWRRKEHTD</sequence>
<geneLocation type="plasmid" evidence="2 3">
    <name>pSGRIFU3</name>
</geneLocation>
<dbReference type="EMBL" id="CP051009">
    <property type="protein sequence ID" value="QNT98376.1"/>
    <property type="molecule type" value="Genomic_DNA"/>
</dbReference>
<dbReference type="AlphaFoldDB" id="A0A7H1QDJ6"/>
<evidence type="ECO:0000256" key="1">
    <source>
        <dbReference type="SAM" id="Phobius"/>
    </source>
</evidence>
<evidence type="ECO:0000313" key="2">
    <source>
        <dbReference type="EMBL" id="QNT98376.1"/>
    </source>
</evidence>
<accession>A0A7H1QDJ6</accession>